<evidence type="ECO:0000256" key="4">
    <source>
        <dbReference type="ARBA" id="ARBA00023004"/>
    </source>
</evidence>
<dbReference type="InterPro" id="IPR033644">
    <property type="entry name" value="Ferrochelatase_C"/>
</dbReference>
<feature type="non-terminal residue" evidence="9">
    <location>
        <position position="1"/>
    </location>
</feature>
<dbReference type="CDD" id="cd03411">
    <property type="entry name" value="Ferrochelatase_N"/>
    <property type="match status" value="1"/>
</dbReference>
<reference evidence="9" key="1">
    <citation type="journal article" date="2015" name="Nature">
        <title>Complex archaea that bridge the gap between prokaryotes and eukaryotes.</title>
        <authorList>
            <person name="Spang A."/>
            <person name="Saw J.H."/>
            <person name="Jorgensen S.L."/>
            <person name="Zaremba-Niedzwiedzka K."/>
            <person name="Martijn J."/>
            <person name="Lind A.E."/>
            <person name="van Eijk R."/>
            <person name="Schleper C."/>
            <person name="Guy L."/>
            <person name="Ettema T.J."/>
        </authorList>
    </citation>
    <scope>NUCLEOTIDE SEQUENCE</scope>
</reference>
<dbReference type="GO" id="GO:0006783">
    <property type="term" value="P:heme biosynthetic process"/>
    <property type="evidence" value="ECO:0007669"/>
    <property type="project" value="UniProtKB-KW"/>
</dbReference>
<dbReference type="UniPathway" id="UPA00252"/>
<feature type="region of interest" description="Disordered" evidence="8">
    <location>
        <begin position="138"/>
        <end position="166"/>
    </location>
</feature>
<dbReference type="Gene3D" id="3.40.50.1400">
    <property type="match status" value="2"/>
</dbReference>
<dbReference type="GO" id="GO:0004325">
    <property type="term" value="F:ferrochelatase activity"/>
    <property type="evidence" value="ECO:0007669"/>
    <property type="project" value="InterPro"/>
</dbReference>
<gene>
    <name evidence="9" type="ORF">LCGC14_2218400</name>
</gene>
<evidence type="ECO:0000313" key="9">
    <source>
        <dbReference type="EMBL" id="KKL59132.1"/>
    </source>
</evidence>
<dbReference type="AlphaFoldDB" id="A0A0F9G7A8"/>
<protein>
    <recommendedName>
        <fullName evidence="10">Ferrochelatase</fullName>
    </recommendedName>
</protein>
<dbReference type="InterPro" id="IPR033659">
    <property type="entry name" value="Ferrochelatase_N"/>
</dbReference>
<accession>A0A0F9G7A8</accession>
<dbReference type="PANTHER" id="PTHR11108:SF1">
    <property type="entry name" value="FERROCHELATASE, MITOCHONDRIAL"/>
    <property type="match status" value="1"/>
</dbReference>
<dbReference type="SUPFAM" id="SSF53800">
    <property type="entry name" value="Chelatase"/>
    <property type="match status" value="1"/>
</dbReference>
<evidence type="ECO:0000256" key="1">
    <source>
        <dbReference type="ARBA" id="ARBA00004744"/>
    </source>
</evidence>
<organism evidence="9">
    <name type="scientific">marine sediment metagenome</name>
    <dbReference type="NCBI Taxonomy" id="412755"/>
    <lineage>
        <taxon>unclassified sequences</taxon>
        <taxon>metagenomes</taxon>
        <taxon>ecological metagenomes</taxon>
    </lineage>
</organism>
<dbReference type="GO" id="GO:0046872">
    <property type="term" value="F:metal ion binding"/>
    <property type="evidence" value="ECO:0007669"/>
    <property type="project" value="UniProtKB-KW"/>
</dbReference>
<dbReference type="NCBIfam" id="TIGR00109">
    <property type="entry name" value="hemH"/>
    <property type="match status" value="1"/>
</dbReference>
<comment type="pathway">
    <text evidence="1">Porphyrin-containing compound metabolism; protoheme biosynthesis.</text>
</comment>
<keyword evidence="2" id="KW-0963">Cytoplasm</keyword>
<dbReference type="PANTHER" id="PTHR11108">
    <property type="entry name" value="FERROCHELATASE"/>
    <property type="match status" value="1"/>
</dbReference>
<keyword evidence="6" id="KW-0456">Lyase</keyword>
<dbReference type="Pfam" id="PF00762">
    <property type="entry name" value="Ferrochelatase"/>
    <property type="match status" value="1"/>
</dbReference>
<evidence type="ECO:0000256" key="2">
    <source>
        <dbReference type="ARBA" id="ARBA00022490"/>
    </source>
</evidence>
<evidence type="ECO:0000256" key="3">
    <source>
        <dbReference type="ARBA" id="ARBA00022723"/>
    </source>
</evidence>
<keyword evidence="4" id="KW-0408">Iron</keyword>
<name>A0A0F9G7A8_9ZZZZ</name>
<evidence type="ECO:0008006" key="10">
    <source>
        <dbReference type="Google" id="ProtNLM"/>
    </source>
</evidence>
<evidence type="ECO:0000256" key="6">
    <source>
        <dbReference type="ARBA" id="ARBA00023239"/>
    </source>
</evidence>
<keyword evidence="5" id="KW-0350">Heme biosynthesis</keyword>
<dbReference type="InterPro" id="IPR001015">
    <property type="entry name" value="Ferrochelatase"/>
</dbReference>
<dbReference type="CDD" id="cd00419">
    <property type="entry name" value="Ferrochelatase_C"/>
    <property type="match status" value="1"/>
</dbReference>
<evidence type="ECO:0000256" key="8">
    <source>
        <dbReference type="SAM" id="MobiDB-lite"/>
    </source>
</evidence>
<dbReference type="FunFam" id="3.40.50.1400:FF:000002">
    <property type="entry name" value="Ferrochelatase"/>
    <property type="match status" value="1"/>
</dbReference>
<evidence type="ECO:0000256" key="7">
    <source>
        <dbReference type="ARBA" id="ARBA00023244"/>
    </source>
</evidence>
<dbReference type="HAMAP" id="MF_00323">
    <property type="entry name" value="Ferrochelatase"/>
    <property type="match status" value="1"/>
</dbReference>
<comment type="caution">
    <text evidence="9">The sequence shown here is derived from an EMBL/GenBank/DDBJ whole genome shotgun (WGS) entry which is preliminary data.</text>
</comment>
<proteinExistence type="inferred from homology"/>
<sequence>AEAEVTGGLSPRIAPMGELRDLGALLQRAGMALPVADSQPLTVEYTDAWALMHDLREMGEGNALEARLRRPTRRAVLQRATELYAAHFTAPSGRITATFDMIFLAGWAPDESQQKPLRPGSAQQRDQNFRAAISARTHVRGTPMQATQPETAQPEHGPADHPKVKRPKVGVLLANLGTPDGYDYWSMRRYLSEFLSDRRVIDYSPWKWQPLLQTVILTKRPFTSGAAYKSIWNEAENESPLATITKAQTAKIKAALQARYGADVMVDYAMRYGNPSTRSKVEAMVAAGCQKILFFPLYPQYAGATTATANDAFFAALAKEKWQPAARTVAPYFDRPDYIDALAQSVERAYAAKDKKPDLLVCSYHGLPQRYLMEGDPYHCQCQKTTRLLKERLGWADSEIMTTFQSQFGPEEWLQPYTVEEVARQAKAGNKSIAVCAPAFSSDCIETLEEINEEIKESFEEAGGEDFTYIPCLNDDDAHIDALTTIISENLAGWV</sequence>
<evidence type="ECO:0000256" key="5">
    <source>
        <dbReference type="ARBA" id="ARBA00023133"/>
    </source>
</evidence>
<keyword evidence="3" id="KW-0479">Metal-binding</keyword>
<dbReference type="EMBL" id="LAZR01029592">
    <property type="protein sequence ID" value="KKL59132.1"/>
    <property type="molecule type" value="Genomic_DNA"/>
</dbReference>
<keyword evidence="7" id="KW-0627">Porphyrin biosynthesis</keyword>